<proteinExistence type="predicted"/>
<keyword evidence="2" id="KW-1133">Transmembrane helix</keyword>
<dbReference type="Proteomes" id="UP001596496">
    <property type="component" value="Unassembled WGS sequence"/>
</dbReference>
<accession>A0ABW2P6B1</accession>
<feature type="region of interest" description="Disordered" evidence="1">
    <location>
        <begin position="78"/>
        <end position="103"/>
    </location>
</feature>
<feature type="transmembrane region" description="Helical" evidence="2">
    <location>
        <begin position="20"/>
        <end position="37"/>
    </location>
</feature>
<feature type="compositionally biased region" description="Acidic residues" evidence="1">
    <location>
        <begin position="85"/>
        <end position="96"/>
    </location>
</feature>
<gene>
    <name evidence="3" type="ORF">ACFQSB_10890</name>
</gene>
<sequence>MNDESDRKRVARLFDIRRIIGGLFLIYGAILTVVGLLDGAEAVRKAEGIRINLWTGVGMIIVGAVFLVWERLRPVDAPDPSAAQDVEDTGTEAENEPGERSAP</sequence>
<keyword evidence="2" id="KW-0472">Membrane</keyword>
<evidence type="ECO:0000313" key="3">
    <source>
        <dbReference type="EMBL" id="MFC7382711.1"/>
    </source>
</evidence>
<name>A0ABW2P6B1_9ACTN</name>
<reference evidence="4" key="1">
    <citation type="journal article" date="2019" name="Int. J. Syst. Evol. Microbiol.">
        <title>The Global Catalogue of Microorganisms (GCM) 10K type strain sequencing project: providing services to taxonomists for standard genome sequencing and annotation.</title>
        <authorList>
            <consortium name="The Broad Institute Genomics Platform"/>
            <consortium name="The Broad Institute Genome Sequencing Center for Infectious Disease"/>
            <person name="Wu L."/>
            <person name="Ma J."/>
        </authorList>
    </citation>
    <scope>NUCLEOTIDE SEQUENCE [LARGE SCALE GENOMIC DNA]</scope>
    <source>
        <strain evidence="4">CECT 7649</strain>
    </source>
</reference>
<evidence type="ECO:0000256" key="2">
    <source>
        <dbReference type="SAM" id="Phobius"/>
    </source>
</evidence>
<keyword evidence="2" id="KW-0812">Transmembrane</keyword>
<keyword evidence="4" id="KW-1185">Reference proteome</keyword>
<evidence type="ECO:0000313" key="4">
    <source>
        <dbReference type="Proteomes" id="UP001596496"/>
    </source>
</evidence>
<feature type="transmembrane region" description="Helical" evidence="2">
    <location>
        <begin position="49"/>
        <end position="69"/>
    </location>
</feature>
<dbReference type="RefSeq" id="WP_380826008.1">
    <property type="nucleotide sequence ID" value="NZ_JBHTCG010000006.1"/>
</dbReference>
<organism evidence="3 4">
    <name type="scientific">Sphaerisporangium rhizosphaerae</name>
    <dbReference type="NCBI Taxonomy" id="2269375"/>
    <lineage>
        <taxon>Bacteria</taxon>
        <taxon>Bacillati</taxon>
        <taxon>Actinomycetota</taxon>
        <taxon>Actinomycetes</taxon>
        <taxon>Streptosporangiales</taxon>
        <taxon>Streptosporangiaceae</taxon>
        <taxon>Sphaerisporangium</taxon>
    </lineage>
</organism>
<evidence type="ECO:0000256" key="1">
    <source>
        <dbReference type="SAM" id="MobiDB-lite"/>
    </source>
</evidence>
<dbReference type="EMBL" id="JBHTCG010000006">
    <property type="protein sequence ID" value="MFC7382711.1"/>
    <property type="molecule type" value="Genomic_DNA"/>
</dbReference>
<protein>
    <submittedName>
        <fullName evidence="3">Uncharacterized protein</fullName>
    </submittedName>
</protein>
<comment type="caution">
    <text evidence="3">The sequence shown here is derived from an EMBL/GenBank/DDBJ whole genome shotgun (WGS) entry which is preliminary data.</text>
</comment>